<organism evidence="14">
    <name type="scientific">Nippostrongylus brasiliensis</name>
    <name type="common">Rat hookworm</name>
    <dbReference type="NCBI Taxonomy" id="27835"/>
    <lineage>
        <taxon>Eukaryota</taxon>
        <taxon>Metazoa</taxon>
        <taxon>Ecdysozoa</taxon>
        <taxon>Nematoda</taxon>
        <taxon>Chromadorea</taxon>
        <taxon>Rhabditida</taxon>
        <taxon>Rhabditina</taxon>
        <taxon>Rhabditomorpha</taxon>
        <taxon>Strongyloidea</taxon>
        <taxon>Heligmosomidae</taxon>
        <taxon>Nippostrongylus</taxon>
    </lineage>
</organism>
<name>A0A0N4YMH6_NIPBR</name>
<dbReference type="GO" id="GO:0005829">
    <property type="term" value="C:cytosol"/>
    <property type="evidence" value="ECO:0007669"/>
    <property type="project" value="TreeGrafter"/>
</dbReference>
<dbReference type="SMART" id="SM00851">
    <property type="entry name" value="MGS"/>
    <property type="match status" value="1"/>
</dbReference>
<dbReference type="AlphaFoldDB" id="A0A0N4YMH6"/>
<comment type="catalytic activity">
    <reaction evidence="9">
        <text>(6R)-10-formyltetrahydrofolate + 5-amino-1-(5-phospho-beta-D-ribosyl)imidazole-4-carboxamide = 5-formamido-1-(5-phospho-D-ribosyl)imidazole-4-carboxamide + (6S)-5,6,7,8-tetrahydrofolate</text>
        <dbReference type="Rhea" id="RHEA:22192"/>
        <dbReference type="ChEBI" id="CHEBI:57453"/>
        <dbReference type="ChEBI" id="CHEBI:58467"/>
        <dbReference type="ChEBI" id="CHEBI:58475"/>
        <dbReference type="ChEBI" id="CHEBI:195366"/>
        <dbReference type="EC" id="2.1.2.3"/>
    </reaction>
    <physiologicalReaction direction="left-to-right" evidence="9">
        <dbReference type="Rhea" id="RHEA:22193"/>
    </physiologicalReaction>
</comment>
<dbReference type="Proteomes" id="UP000271162">
    <property type="component" value="Unassembled WGS sequence"/>
</dbReference>
<comment type="catalytic activity">
    <reaction evidence="1">
        <text>10-formyldihydrofolate + 5-amino-1-(5-phospho-beta-D-ribosyl)imidazole-4-carboxamide = 5-formamido-1-(5-phospho-D-ribosyl)imidazole-4-carboxamide + 7,8-dihydrofolate</text>
        <dbReference type="Rhea" id="RHEA:59144"/>
        <dbReference type="ChEBI" id="CHEBI:57451"/>
        <dbReference type="ChEBI" id="CHEBI:57452"/>
        <dbReference type="ChEBI" id="CHEBI:58467"/>
        <dbReference type="ChEBI" id="CHEBI:58475"/>
    </reaction>
    <physiologicalReaction direction="left-to-right" evidence="1">
        <dbReference type="Rhea" id="RHEA:59145"/>
    </physiologicalReaction>
</comment>
<comment type="subunit">
    <text evidence="8">Homodimer. Associates with internalized INSR complexes on Golgi/endosomal membranes. Interacts with INSR; ATIC together with PRKAA2/AMPK2 and HACD3/PTPLAD1 is proposed to be part of a signaling network regulating INSR autophosphorylation and endocytosis.</text>
</comment>
<keyword evidence="3" id="KW-0808">Transferase</keyword>
<evidence type="ECO:0000256" key="6">
    <source>
        <dbReference type="ARBA" id="ARBA00023268"/>
    </source>
</evidence>
<evidence type="ECO:0000256" key="1">
    <source>
        <dbReference type="ARBA" id="ARBA00000945"/>
    </source>
</evidence>
<dbReference type="STRING" id="27835.A0A0N4YMH6"/>
<dbReference type="Pfam" id="PF02142">
    <property type="entry name" value="MGS"/>
    <property type="match status" value="1"/>
</dbReference>
<dbReference type="GO" id="GO:0006189">
    <property type="term" value="P:'de novo' IMP biosynthetic process"/>
    <property type="evidence" value="ECO:0007669"/>
    <property type="project" value="TreeGrafter"/>
</dbReference>
<proteinExistence type="predicted"/>
<reference evidence="14" key="1">
    <citation type="submission" date="2017-02" db="UniProtKB">
        <authorList>
            <consortium name="WormBaseParasite"/>
        </authorList>
    </citation>
    <scope>IDENTIFICATION</scope>
</reference>
<dbReference type="CDD" id="cd01421">
    <property type="entry name" value="IMPCH"/>
    <property type="match status" value="1"/>
</dbReference>
<evidence type="ECO:0000256" key="9">
    <source>
        <dbReference type="ARBA" id="ARBA00047515"/>
    </source>
</evidence>
<evidence type="ECO:0000256" key="4">
    <source>
        <dbReference type="ARBA" id="ARBA00022755"/>
    </source>
</evidence>
<dbReference type="GO" id="GO:0003937">
    <property type="term" value="F:IMP cyclohydrolase activity"/>
    <property type="evidence" value="ECO:0007669"/>
    <property type="project" value="UniProtKB-EC"/>
</dbReference>
<reference evidence="12 13" key="2">
    <citation type="submission" date="2018-11" db="EMBL/GenBank/DDBJ databases">
        <authorList>
            <consortium name="Pathogen Informatics"/>
        </authorList>
    </citation>
    <scope>NUCLEOTIDE SEQUENCE [LARGE SCALE GENOMIC DNA]</scope>
</reference>
<keyword evidence="5" id="KW-0378">Hydrolase</keyword>
<comment type="catalytic activity">
    <reaction evidence="10">
        <text>IMP + H2O = 5-formamido-1-(5-phospho-D-ribosyl)imidazole-4-carboxamide</text>
        <dbReference type="Rhea" id="RHEA:18445"/>
        <dbReference type="ChEBI" id="CHEBI:15377"/>
        <dbReference type="ChEBI" id="CHEBI:58053"/>
        <dbReference type="ChEBI" id="CHEBI:58467"/>
        <dbReference type="EC" id="3.5.4.10"/>
    </reaction>
    <physiologicalReaction direction="right-to-left" evidence="10">
        <dbReference type="Rhea" id="RHEA:18447"/>
    </physiologicalReaction>
</comment>
<evidence type="ECO:0000256" key="2">
    <source>
        <dbReference type="ARBA" id="ARBA00017905"/>
    </source>
</evidence>
<evidence type="ECO:0000256" key="5">
    <source>
        <dbReference type="ARBA" id="ARBA00022801"/>
    </source>
</evidence>
<dbReference type="PANTHER" id="PTHR11692:SF0">
    <property type="entry name" value="BIFUNCTIONAL PURINE BIOSYNTHESIS PROTEIN ATIC"/>
    <property type="match status" value="1"/>
</dbReference>
<dbReference type="EMBL" id="UYSL01023366">
    <property type="protein sequence ID" value="VDL82101.1"/>
    <property type="molecule type" value="Genomic_DNA"/>
</dbReference>
<gene>
    <name evidence="12" type="ORF">NBR_LOCUS18376</name>
</gene>
<dbReference type="WBParaSite" id="NBR_0001837501-mRNA-1">
    <property type="protein sequence ID" value="NBR_0001837501-mRNA-1"/>
    <property type="gene ID" value="NBR_0001837501"/>
</dbReference>
<feature type="domain" description="MGS-like" evidence="11">
    <location>
        <begin position="31"/>
        <end position="178"/>
    </location>
</feature>
<sequence>MTSVVLHLNPSTEIRLSRVPKFLVPLWKELMAMSQEKLAIISVSDKTGICELASGLHDAGLILVASGGTASCLREHGLPVKDVSEITHFSEMLGGRVKTLHPAIHAGILARDTEQDRQQMEAHHFKFVDVVVCNLYPFKATIANANCTLESAVENIDIGGVTLLRAAAKNHARVSVLCNPSDYDRVLSQVCTSFCSIRAHQKEIYDMRYLLRVFPE</sequence>
<evidence type="ECO:0000313" key="12">
    <source>
        <dbReference type="EMBL" id="VDL82101.1"/>
    </source>
</evidence>
<dbReference type="InterPro" id="IPR011607">
    <property type="entry name" value="MGS-like_dom"/>
</dbReference>
<accession>A0A0N4YMH6</accession>
<dbReference type="SUPFAM" id="SSF52335">
    <property type="entry name" value="Methylglyoxal synthase-like"/>
    <property type="match status" value="1"/>
</dbReference>
<evidence type="ECO:0000259" key="11">
    <source>
        <dbReference type="PROSITE" id="PS51855"/>
    </source>
</evidence>
<dbReference type="InterPro" id="IPR002695">
    <property type="entry name" value="PurH-like"/>
</dbReference>
<keyword evidence="4" id="KW-0658">Purine biosynthesis</keyword>
<dbReference type="PROSITE" id="PS51855">
    <property type="entry name" value="MGS"/>
    <property type="match status" value="1"/>
</dbReference>
<keyword evidence="13" id="KW-1185">Reference proteome</keyword>
<evidence type="ECO:0000256" key="10">
    <source>
        <dbReference type="ARBA" id="ARBA00048341"/>
    </source>
</evidence>
<dbReference type="PANTHER" id="PTHR11692">
    <property type="entry name" value="BIFUNCTIONAL PURINE BIOSYNTHESIS PROTEIN PURH"/>
    <property type="match status" value="1"/>
</dbReference>
<evidence type="ECO:0000256" key="7">
    <source>
        <dbReference type="ARBA" id="ARBA00032307"/>
    </source>
</evidence>
<keyword evidence="6" id="KW-0511">Multifunctional enzyme</keyword>
<dbReference type="OMA" id="CVNLYNF"/>
<protein>
    <recommendedName>
        <fullName evidence="2">Bifunctional purine biosynthesis protein ATIC</fullName>
    </recommendedName>
    <alternativeName>
        <fullName evidence="7">AICAR transformylase/inosine monophosphate cyclohydrolase</fullName>
    </alternativeName>
</protein>
<evidence type="ECO:0000313" key="14">
    <source>
        <dbReference type="WBParaSite" id="NBR_0001837501-mRNA-1"/>
    </source>
</evidence>
<dbReference type="Gene3D" id="3.40.50.1380">
    <property type="entry name" value="Methylglyoxal synthase-like domain"/>
    <property type="match status" value="1"/>
</dbReference>
<evidence type="ECO:0000313" key="13">
    <source>
        <dbReference type="Proteomes" id="UP000271162"/>
    </source>
</evidence>
<dbReference type="InterPro" id="IPR036914">
    <property type="entry name" value="MGS-like_dom_sf"/>
</dbReference>
<dbReference type="FunFam" id="3.40.50.1380:FF:000001">
    <property type="entry name" value="Bifunctional purine biosynthesis protein PurH"/>
    <property type="match status" value="1"/>
</dbReference>
<evidence type="ECO:0000256" key="8">
    <source>
        <dbReference type="ARBA" id="ARBA00046691"/>
    </source>
</evidence>
<evidence type="ECO:0000256" key="3">
    <source>
        <dbReference type="ARBA" id="ARBA00022679"/>
    </source>
</evidence>
<dbReference type="GO" id="GO:0004643">
    <property type="term" value="F:phosphoribosylaminoimidazolecarboxamide formyltransferase activity"/>
    <property type="evidence" value="ECO:0007669"/>
    <property type="project" value="UniProtKB-EC"/>
</dbReference>